<dbReference type="OrthoDB" id="19619at2759"/>
<dbReference type="EMBL" id="KI925462">
    <property type="protein sequence ID" value="ETW78064.1"/>
    <property type="molecule type" value="Genomic_DNA"/>
</dbReference>
<feature type="region of interest" description="Disordered" evidence="1">
    <location>
        <begin position="66"/>
        <end position="96"/>
    </location>
</feature>
<gene>
    <name evidence="2" type="ORF">HETIRDRAFT_420862</name>
</gene>
<protein>
    <recommendedName>
        <fullName evidence="4">Tim44-like domain-containing protein</fullName>
    </recommendedName>
</protein>
<dbReference type="KEGG" id="hir:HETIRDRAFT_420862"/>
<evidence type="ECO:0000256" key="1">
    <source>
        <dbReference type="SAM" id="MobiDB-lite"/>
    </source>
</evidence>
<name>W4JX78_HETIT</name>
<reference evidence="2 3" key="1">
    <citation type="journal article" date="2012" name="New Phytol.">
        <title>Insight into trade-off between wood decay and parasitism from the genome of a fungal forest pathogen.</title>
        <authorList>
            <person name="Olson A."/>
            <person name="Aerts A."/>
            <person name="Asiegbu F."/>
            <person name="Belbahri L."/>
            <person name="Bouzid O."/>
            <person name="Broberg A."/>
            <person name="Canback B."/>
            <person name="Coutinho P.M."/>
            <person name="Cullen D."/>
            <person name="Dalman K."/>
            <person name="Deflorio G."/>
            <person name="van Diepen L.T."/>
            <person name="Dunand C."/>
            <person name="Duplessis S."/>
            <person name="Durling M."/>
            <person name="Gonthier P."/>
            <person name="Grimwood J."/>
            <person name="Fossdal C.G."/>
            <person name="Hansson D."/>
            <person name="Henrissat B."/>
            <person name="Hietala A."/>
            <person name="Himmelstrand K."/>
            <person name="Hoffmeister D."/>
            <person name="Hogberg N."/>
            <person name="James T.Y."/>
            <person name="Karlsson M."/>
            <person name="Kohler A."/>
            <person name="Kues U."/>
            <person name="Lee Y.H."/>
            <person name="Lin Y.C."/>
            <person name="Lind M."/>
            <person name="Lindquist E."/>
            <person name="Lombard V."/>
            <person name="Lucas S."/>
            <person name="Lunden K."/>
            <person name="Morin E."/>
            <person name="Murat C."/>
            <person name="Park J."/>
            <person name="Raffaello T."/>
            <person name="Rouze P."/>
            <person name="Salamov A."/>
            <person name="Schmutz J."/>
            <person name="Solheim H."/>
            <person name="Stahlberg J."/>
            <person name="Velez H."/>
            <person name="de Vries R.P."/>
            <person name="Wiebenga A."/>
            <person name="Woodward S."/>
            <person name="Yakovlev I."/>
            <person name="Garbelotto M."/>
            <person name="Martin F."/>
            <person name="Grigoriev I.V."/>
            <person name="Stenlid J."/>
        </authorList>
    </citation>
    <scope>NUCLEOTIDE SEQUENCE [LARGE SCALE GENOMIC DNA]</scope>
    <source>
        <strain evidence="2 3">TC 32-1</strain>
    </source>
</reference>
<evidence type="ECO:0000313" key="3">
    <source>
        <dbReference type="Proteomes" id="UP000030671"/>
    </source>
</evidence>
<dbReference type="Proteomes" id="UP000030671">
    <property type="component" value="Unassembled WGS sequence"/>
</dbReference>
<dbReference type="HOGENOM" id="CLU_056049_1_0_1"/>
<dbReference type="AlphaFoldDB" id="W4JX78"/>
<organism evidence="2 3">
    <name type="scientific">Heterobasidion irregulare (strain TC 32-1)</name>
    <dbReference type="NCBI Taxonomy" id="747525"/>
    <lineage>
        <taxon>Eukaryota</taxon>
        <taxon>Fungi</taxon>
        <taxon>Dikarya</taxon>
        <taxon>Basidiomycota</taxon>
        <taxon>Agaricomycotina</taxon>
        <taxon>Agaricomycetes</taxon>
        <taxon>Russulales</taxon>
        <taxon>Bondarzewiaceae</taxon>
        <taxon>Heterobasidion</taxon>
        <taxon>Heterobasidion annosum species complex</taxon>
    </lineage>
</organism>
<dbReference type="eggNOG" id="ENOG502SSEN">
    <property type="taxonomic scope" value="Eukaryota"/>
</dbReference>
<sequence>MNARSLLLPFPALSARAAPRAHARTHAQRTTLSLLWSLSPSSSSSSSSSSPSLLLSQSSPLASALRAPLAPRGARTMATAVRKRKDTAADKGASKTVSDEEAISGLARMVASEGMYAGDMWAFPMDTLDVHIPMFPSRRPHASIKDNLALLYANLLNSFKNAYSMYQLAKTPHVAFPRAHIPSPRTWRIFGLRSTKDDAWVAPWRADFLDTYKKLNASIAQNDLKALKQLTTNPLTDSALALARAHHAASPTSPARAVSAATRTYKWRLHALNAPAEVVSLRATQAHWGRAEPRTGSRLIVHALVRFDSMQTLLAYDARTGALLPGQTPAPKRVVEHIVFERRLWYDLPWVAKDRLFADA</sequence>
<dbReference type="GeneID" id="20673681"/>
<keyword evidence="3" id="KW-1185">Reference proteome</keyword>
<evidence type="ECO:0008006" key="4">
    <source>
        <dbReference type="Google" id="ProtNLM"/>
    </source>
</evidence>
<dbReference type="RefSeq" id="XP_009550066.1">
    <property type="nucleotide sequence ID" value="XM_009551771.1"/>
</dbReference>
<dbReference type="STRING" id="747525.W4JX78"/>
<dbReference type="Gene3D" id="3.10.450.240">
    <property type="match status" value="1"/>
</dbReference>
<dbReference type="InParanoid" id="W4JX78"/>
<proteinExistence type="predicted"/>
<evidence type="ECO:0000313" key="2">
    <source>
        <dbReference type="EMBL" id="ETW78064.1"/>
    </source>
</evidence>
<accession>W4JX78</accession>